<dbReference type="Pfam" id="PF05916">
    <property type="entry name" value="Sld5"/>
    <property type="match status" value="1"/>
</dbReference>
<feature type="domain" description="GINS subunit" evidence="7">
    <location>
        <begin position="62"/>
        <end position="162"/>
    </location>
</feature>
<comment type="subcellular location">
    <subcellularLocation>
        <location evidence="1 6">Nucleus</location>
    </subcellularLocation>
</comment>
<evidence type="ECO:0000256" key="5">
    <source>
        <dbReference type="ARBA" id="ARBA00023242"/>
    </source>
</evidence>
<feature type="domain" description="DNA replication complex GINS protein SLD5 C-terminal" evidence="8">
    <location>
        <begin position="188"/>
        <end position="242"/>
    </location>
</feature>
<dbReference type="InterPro" id="IPR021151">
    <property type="entry name" value="GINS_A"/>
</dbReference>
<evidence type="ECO:0000256" key="3">
    <source>
        <dbReference type="ARBA" id="ARBA00014804"/>
    </source>
</evidence>
<evidence type="ECO:0000256" key="1">
    <source>
        <dbReference type="ARBA" id="ARBA00004123"/>
    </source>
</evidence>
<protein>
    <recommendedName>
        <fullName evidence="3 6">DNA replication complex GINS protein SLD5</fullName>
    </recommendedName>
</protein>
<dbReference type="EMBL" id="QAPG01000144">
    <property type="protein sequence ID" value="TDZ30145.1"/>
    <property type="molecule type" value="Genomic_DNA"/>
</dbReference>
<gene>
    <name evidence="9" type="primary">SLD5</name>
    <name evidence="9" type="ORF">C8035_v003219</name>
</gene>
<reference evidence="9 10" key="1">
    <citation type="submission" date="2018-11" db="EMBL/GenBank/DDBJ databases">
        <title>Genome sequence and assembly of Colletotrichum spinosum.</title>
        <authorList>
            <person name="Gan P."/>
            <person name="Shirasu K."/>
        </authorList>
    </citation>
    <scope>NUCLEOTIDE SEQUENCE [LARGE SCALE GENOMIC DNA]</scope>
    <source>
        <strain evidence="9 10">CBS 515.97</strain>
    </source>
</reference>
<evidence type="ECO:0000259" key="7">
    <source>
        <dbReference type="Pfam" id="PF05916"/>
    </source>
</evidence>
<comment type="caution">
    <text evidence="9">The sequence shown here is derived from an EMBL/GenBank/DDBJ whole genome shotgun (WGS) entry which is preliminary data.</text>
</comment>
<evidence type="ECO:0000256" key="4">
    <source>
        <dbReference type="ARBA" id="ARBA00022705"/>
    </source>
</evidence>
<dbReference type="Pfam" id="PF16922">
    <property type="entry name" value="SLD5_C"/>
    <property type="match status" value="1"/>
</dbReference>
<dbReference type="PANTHER" id="PTHR21206:SF0">
    <property type="entry name" value="DNA REPLICATION COMPLEX GINS PROTEIN SLD5"/>
    <property type="match status" value="1"/>
</dbReference>
<dbReference type="CDD" id="cd21692">
    <property type="entry name" value="GINS_B_Sld5"/>
    <property type="match status" value="1"/>
</dbReference>
<evidence type="ECO:0000256" key="6">
    <source>
        <dbReference type="PIRNR" id="PIRNR007764"/>
    </source>
</evidence>
<keyword evidence="5 6" id="KW-0539">Nucleus</keyword>
<evidence type="ECO:0000259" key="8">
    <source>
        <dbReference type="Pfam" id="PF16922"/>
    </source>
</evidence>
<sequence>MDIDDILREVDPVSHSIPSETRDLQALTRAWVAERSAPELLEWPANGLFERVNDRIKRQIEKVEDMTGDMDPKTNFALIVIQTELERFKFVVRSYLRARIAKVYITSHSFALNQTAKLVLVAQIDKHALHYLSSPTLRARLSETELAYATRHQALLHNHYLSSFLSSFPPVLQNLNDTAGNISMIDSPDLDTAVFIRLLRDTEIEGLGTDEDVILPGNAGDIFILRWSSAKRFVDDGDAELV</sequence>
<dbReference type="Gene3D" id="1.20.58.1030">
    <property type="match status" value="1"/>
</dbReference>
<dbReference type="CDD" id="cd11711">
    <property type="entry name" value="GINS_A_Sld5"/>
    <property type="match status" value="1"/>
</dbReference>
<accession>A0A4R8Q4Q6</accession>
<proteinExistence type="inferred from homology"/>
<keyword evidence="10" id="KW-1185">Reference proteome</keyword>
<dbReference type="GO" id="GO:0000727">
    <property type="term" value="P:double-strand break repair via break-induced replication"/>
    <property type="evidence" value="ECO:0007669"/>
    <property type="project" value="TreeGrafter"/>
</dbReference>
<dbReference type="GO" id="GO:0006261">
    <property type="term" value="P:DNA-templated DNA replication"/>
    <property type="evidence" value="ECO:0007669"/>
    <property type="project" value="InterPro"/>
</dbReference>
<keyword evidence="4 6" id="KW-0235">DNA replication</keyword>
<dbReference type="SUPFAM" id="SSF158573">
    <property type="entry name" value="GINS helical bundle-like"/>
    <property type="match status" value="1"/>
</dbReference>
<dbReference type="InterPro" id="IPR031633">
    <property type="entry name" value="SLD5_C"/>
</dbReference>
<evidence type="ECO:0000256" key="2">
    <source>
        <dbReference type="ARBA" id="ARBA00008187"/>
    </source>
</evidence>
<name>A0A4R8Q4Q6_9PEZI</name>
<dbReference type="InterPro" id="IPR008591">
    <property type="entry name" value="GINS_Sld5"/>
</dbReference>
<dbReference type="InterPro" id="IPR038749">
    <property type="entry name" value="Sld5_GINS_A"/>
</dbReference>
<comment type="function">
    <text evidence="6">The GINS complex plays an essential role in the initiation of DNA replication.</text>
</comment>
<dbReference type="Proteomes" id="UP000295083">
    <property type="component" value="Unassembled WGS sequence"/>
</dbReference>
<comment type="similarity">
    <text evidence="2 6">Belongs to the GINS4/SLD5 family.</text>
</comment>
<dbReference type="Gene3D" id="3.40.5.60">
    <property type="match status" value="1"/>
</dbReference>
<dbReference type="AlphaFoldDB" id="A0A4R8Q4Q6"/>
<evidence type="ECO:0000313" key="9">
    <source>
        <dbReference type="EMBL" id="TDZ30145.1"/>
    </source>
</evidence>
<dbReference type="GO" id="GO:0000811">
    <property type="term" value="C:GINS complex"/>
    <property type="evidence" value="ECO:0007669"/>
    <property type="project" value="UniProtKB-UniRule"/>
</dbReference>
<evidence type="ECO:0000313" key="10">
    <source>
        <dbReference type="Proteomes" id="UP000295083"/>
    </source>
</evidence>
<dbReference type="PIRSF" id="PIRSF007764">
    <property type="entry name" value="Sld5"/>
    <property type="match status" value="1"/>
</dbReference>
<dbReference type="PANTHER" id="PTHR21206">
    <property type="entry name" value="SLD5 PROTEIN"/>
    <property type="match status" value="1"/>
</dbReference>
<dbReference type="InterPro" id="IPR036224">
    <property type="entry name" value="GINS_bundle-like_dom_sf"/>
</dbReference>
<organism evidence="9 10">
    <name type="scientific">Colletotrichum spinosum</name>
    <dbReference type="NCBI Taxonomy" id="1347390"/>
    <lineage>
        <taxon>Eukaryota</taxon>
        <taxon>Fungi</taxon>
        <taxon>Dikarya</taxon>
        <taxon>Ascomycota</taxon>
        <taxon>Pezizomycotina</taxon>
        <taxon>Sordariomycetes</taxon>
        <taxon>Hypocreomycetidae</taxon>
        <taxon>Glomerellales</taxon>
        <taxon>Glomerellaceae</taxon>
        <taxon>Colletotrichum</taxon>
        <taxon>Colletotrichum orbiculare species complex</taxon>
    </lineage>
</organism>